<dbReference type="InterPro" id="IPR006076">
    <property type="entry name" value="FAD-dep_OxRdtase"/>
</dbReference>
<dbReference type="RefSeq" id="WP_069798486.1">
    <property type="nucleotide sequence ID" value="NZ_CP034157.1"/>
</dbReference>
<keyword evidence="3" id="KW-1185">Reference proteome</keyword>
<dbReference type="GO" id="GO:0005737">
    <property type="term" value="C:cytoplasm"/>
    <property type="evidence" value="ECO:0007669"/>
    <property type="project" value="TreeGrafter"/>
</dbReference>
<gene>
    <name evidence="2" type="ORF">BHF72_2289</name>
</gene>
<comment type="caution">
    <text evidence="2">The sequence shown here is derived from an EMBL/GenBank/DDBJ whole genome shotgun (WGS) entry which is preliminary data.</text>
</comment>
<name>A0A1E5UES1_9FLAO</name>
<dbReference type="AlphaFoldDB" id="A0A1E5UES1"/>
<dbReference type="EMBL" id="MKGI01000043">
    <property type="protein sequence ID" value="OEL11419.1"/>
    <property type="molecule type" value="Genomic_DNA"/>
</dbReference>
<dbReference type="OrthoDB" id="571248at2"/>
<organism evidence="2 3">
    <name type="scientific">Cloacibacterium normanense</name>
    <dbReference type="NCBI Taxonomy" id="237258"/>
    <lineage>
        <taxon>Bacteria</taxon>
        <taxon>Pseudomonadati</taxon>
        <taxon>Bacteroidota</taxon>
        <taxon>Flavobacteriia</taxon>
        <taxon>Flavobacteriales</taxon>
        <taxon>Weeksellaceae</taxon>
    </lineage>
</organism>
<dbReference type="STRING" id="237258.SAMN04489756_101179"/>
<evidence type="ECO:0000259" key="1">
    <source>
        <dbReference type="Pfam" id="PF01266"/>
    </source>
</evidence>
<accession>A0A1E5UES1</accession>
<dbReference type="KEGG" id="cnr:EB819_04700"/>
<dbReference type="Gene3D" id="3.50.50.60">
    <property type="entry name" value="FAD/NAD(P)-binding domain"/>
    <property type="match status" value="1"/>
</dbReference>
<dbReference type="Proteomes" id="UP000095601">
    <property type="component" value="Unassembled WGS sequence"/>
</dbReference>
<dbReference type="PANTHER" id="PTHR13847">
    <property type="entry name" value="SARCOSINE DEHYDROGENASE-RELATED"/>
    <property type="match status" value="1"/>
</dbReference>
<dbReference type="PANTHER" id="PTHR13847:SF201">
    <property type="entry name" value="PUTATIBE OXIDOREDUCTASE"/>
    <property type="match status" value="1"/>
</dbReference>
<feature type="domain" description="FAD dependent oxidoreductase" evidence="1">
    <location>
        <begin position="31"/>
        <end position="376"/>
    </location>
</feature>
<evidence type="ECO:0000313" key="3">
    <source>
        <dbReference type="Proteomes" id="UP000095601"/>
    </source>
</evidence>
<evidence type="ECO:0000313" key="2">
    <source>
        <dbReference type="EMBL" id="OEL11419.1"/>
    </source>
</evidence>
<reference evidence="2 3" key="1">
    <citation type="submission" date="2016-09" db="EMBL/GenBank/DDBJ databases">
        <authorList>
            <person name="Capua I."/>
            <person name="De Benedictis P."/>
            <person name="Joannis T."/>
            <person name="Lombin L.H."/>
            <person name="Cattoli G."/>
        </authorList>
    </citation>
    <scope>NUCLEOTIDE SEQUENCE [LARGE SCALE GENOMIC DNA]</scope>
    <source>
        <strain evidence="2 3">NRS-1</strain>
    </source>
</reference>
<dbReference type="Gene3D" id="3.30.9.10">
    <property type="entry name" value="D-Amino Acid Oxidase, subunit A, domain 2"/>
    <property type="match status" value="1"/>
</dbReference>
<sequence length="400" mass="45286">MRLRTFESFWLLKNGLLYTYPTLQKNIKTEILVIGGGITGALISDALMDAGYEVTLIDRRDIGQGSTSATTSMLQYEIDEPLKDLAKKIGEEAAALCYQEGITAIQDLEQLVKTKKLNCGFQMKKSLYIAHNKTAAKELYQEFEIRKKHQLGVKWLEPDAIKKTYGIVSQGGILSDTAASVDAYQMAHELIAFNVKRGMKVFDQTEIKSIQDQGKFPKVITQENYTINAQKIVFCTGFESLNLLKEKVADLIYTYATVSEPTQTYNKRLEKILIWDTQDPYLYMRTTDDGRFLVGGEDSVYVDTILQQNIKEEKSKMLIKKLKKTLPDLDFIEDISWGGIFGTTKDGLPYIGESPEYKNCLFCLGFGGNGITFSAQGRKIIVDLLQKKENTLAQYYRFGR</sequence>
<proteinExistence type="predicted"/>
<dbReference type="InterPro" id="IPR036188">
    <property type="entry name" value="FAD/NAD-bd_sf"/>
</dbReference>
<dbReference type="Pfam" id="PF01266">
    <property type="entry name" value="DAO"/>
    <property type="match status" value="1"/>
</dbReference>
<dbReference type="PATRIC" id="fig|237258.4.peg.2451"/>
<protein>
    <submittedName>
        <fullName evidence="2">Ketopantoate reductase PanE/ApbA family protein</fullName>
    </submittedName>
</protein>
<dbReference type="SUPFAM" id="SSF51905">
    <property type="entry name" value="FAD/NAD(P)-binding domain"/>
    <property type="match status" value="1"/>
</dbReference>